<dbReference type="PANTHER" id="PTHR13554:SF10">
    <property type="entry name" value="26S PROTEASOME NON-ATPASE REGULATORY SUBUNIT 5"/>
    <property type="match status" value="1"/>
</dbReference>
<dbReference type="AlphaFoldDB" id="A0A8S1N283"/>
<dbReference type="PANTHER" id="PTHR13554">
    <property type="entry name" value="26S PROTEASOME NON-ATPASE REGULATORY SUBUNIT 5-RELATED"/>
    <property type="match status" value="1"/>
</dbReference>
<sequence>MDQFYSQIEELSKIGFHPQKLKELYQSHQISDLLKLLNHTQQNKDQLNKTIAYFDALFSDPDIYKQLLLGQNSFEFVQTLLTHQNKKVRSLLSECIENNDFEFGQLISKLVQEKSPLLNLVLQVIFFQLSDPESEVGLKALRVTKKLFRFIDESLKTLLSSELFVTYITQGLNNKNEVIQLRFVEILIYLTNLDQSIQLPYINLFKLVFKLYNTDDILVKLNMIELIAGMGNSKWNSELMVNQSFFKNILNSAFTNNDDFYTQKYEVLLVARMLSQRVIKFTPIIEKNLIKLLSIWLSTNSSEQIEGALEIISSFVLFTEGFKTIIKNTDFLVLFFQYLYSTKDVIKLKALNCYVSFFVIDQTTPKPPGKILWVYSLFGNISKTLSQFHSNDQVSEATVYLIKQLNTPFGEIEKTMLELTMNLLEWDEIFTNLIANQQLLVYFSKISQNKEILDTKNRVKSQIINFCLNKYKAPEFQEYANTLQNLKLQKDMQYASNAQ</sequence>
<name>A0A8S1N283_9CILI</name>
<proteinExistence type="predicted"/>
<dbReference type="Proteomes" id="UP000692954">
    <property type="component" value="Unassembled WGS sequence"/>
</dbReference>
<comment type="caution">
    <text evidence="1">The sequence shown here is derived from an EMBL/GenBank/DDBJ whole genome shotgun (WGS) entry which is preliminary data.</text>
</comment>
<protein>
    <recommendedName>
        <fullName evidence="3">Armadillo-type fold</fullName>
    </recommendedName>
</protein>
<dbReference type="GO" id="GO:0005829">
    <property type="term" value="C:cytosol"/>
    <property type="evidence" value="ECO:0007669"/>
    <property type="project" value="TreeGrafter"/>
</dbReference>
<evidence type="ECO:0000313" key="2">
    <source>
        <dbReference type="Proteomes" id="UP000692954"/>
    </source>
</evidence>
<dbReference type="InterPro" id="IPR019538">
    <property type="entry name" value="PSMD5"/>
</dbReference>
<reference evidence="1" key="1">
    <citation type="submission" date="2021-01" db="EMBL/GenBank/DDBJ databases">
        <authorList>
            <consortium name="Genoscope - CEA"/>
            <person name="William W."/>
        </authorList>
    </citation>
    <scope>NUCLEOTIDE SEQUENCE</scope>
</reference>
<evidence type="ECO:0008006" key="3">
    <source>
        <dbReference type="Google" id="ProtNLM"/>
    </source>
</evidence>
<accession>A0A8S1N283</accession>
<gene>
    <name evidence="1" type="ORF">PSON_ATCC_30995.1.T0450195</name>
</gene>
<evidence type="ECO:0000313" key="1">
    <source>
        <dbReference type="EMBL" id="CAD8083653.1"/>
    </source>
</evidence>
<dbReference type="OrthoDB" id="10250600at2759"/>
<dbReference type="GO" id="GO:0043248">
    <property type="term" value="P:proteasome assembly"/>
    <property type="evidence" value="ECO:0007669"/>
    <property type="project" value="InterPro"/>
</dbReference>
<keyword evidence="2" id="KW-1185">Reference proteome</keyword>
<dbReference type="EMBL" id="CAJJDN010000045">
    <property type="protein sequence ID" value="CAD8083653.1"/>
    <property type="molecule type" value="Genomic_DNA"/>
</dbReference>
<organism evidence="1 2">
    <name type="scientific">Paramecium sonneborni</name>
    <dbReference type="NCBI Taxonomy" id="65129"/>
    <lineage>
        <taxon>Eukaryota</taxon>
        <taxon>Sar</taxon>
        <taxon>Alveolata</taxon>
        <taxon>Ciliophora</taxon>
        <taxon>Intramacronucleata</taxon>
        <taxon>Oligohymenophorea</taxon>
        <taxon>Peniculida</taxon>
        <taxon>Parameciidae</taxon>
        <taxon>Paramecium</taxon>
    </lineage>
</organism>